<gene>
    <name evidence="1" type="ORF">O6H91_20G053200</name>
</gene>
<dbReference type="Proteomes" id="UP001162992">
    <property type="component" value="Chromosome 20"/>
</dbReference>
<name>A0ACC2AQC2_DIPCM</name>
<protein>
    <submittedName>
        <fullName evidence="1">Uncharacterized protein</fullName>
    </submittedName>
</protein>
<keyword evidence="2" id="KW-1185">Reference proteome</keyword>
<sequence length="218" mass="25203">MAKNVSADQLHLMQQNLKNLLATYKTLLQEGLHADVLIQTQNDVTPAHRCVLASASRVLREQFNTKENLEINVLNLKLDEIVTTKALKAFLCLIYSGRFDVEGMTWEPLLEVLAACHKYELPFSMKQTCVSFLQEMITSESCLRILEYADTYDIELMKRCKRFVGKNFKNVVLSEGFEELANRRPELLVDLVRKKMERSAPKKFLFHLLMLFMAALRK</sequence>
<dbReference type="EMBL" id="CM055111">
    <property type="protein sequence ID" value="KAJ7519724.1"/>
    <property type="molecule type" value="Genomic_DNA"/>
</dbReference>
<reference evidence="2" key="1">
    <citation type="journal article" date="2024" name="Proc. Natl. Acad. Sci. U.S.A.">
        <title>Extraordinary preservation of gene collinearity over three hundred million years revealed in homosporous lycophytes.</title>
        <authorList>
            <person name="Li C."/>
            <person name="Wickell D."/>
            <person name="Kuo L.Y."/>
            <person name="Chen X."/>
            <person name="Nie B."/>
            <person name="Liao X."/>
            <person name="Peng D."/>
            <person name="Ji J."/>
            <person name="Jenkins J."/>
            <person name="Williams M."/>
            <person name="Shu S."/>
            <person name="Plott C."/>
            <person name="Barry K."/>
            <person name="Rajasekar S."/>
            <person name="Grimwood J."/>
            <person name="Han X."/>
            <person name="Sun S."/>
            <person name="Hou Z."/>
            <person name="He W."/>
            <person name="Dai G."/>
            <person name="Sun C."/>
            <person name="Schmutz J."/>
            <person name="Leebens-Mack J.H."/>
            <person name="Li F.W."/>
            <person name="Wang L."/>
        </authorList>
    </citation>
    <scope>NUCLEOTIDE SEQUENCE [LARGE SCALE GENOMIC DNA]</scope>
    <source>
        <strain evidence="2">cv. PW_Plant_1</strain>
    </source>
</reference>
<evidence type="ECO:0000313" key="2">
    <source>
        <dbReference type="Proteomes" id="UP001162992"/>
    </source>
</evidence>
<organism evidence="1 2">
    <name type="scientific">Diphasiastrum complanatum</name>
    <name type="common">Issler's clubmoss</name>
    <name type="synonym">Lycopodium complanatum</name>
    <dbReference type="NCBI Taxonomy" id="34168"/>
    <lineage>
        <taxon>Eukaryota</taxon>
        <taxon>Viridiplantae</taxon>
        <taxon>Streptophyta</taxon>
        <taxon>Embryophyta</taxon>
        <taxon>Tracheophyta</taxon>
        <taxon>Lycopodiopsida</taxon>
        <taxon>Lycopodiales</taxon>
        <taxon>Lycopodiaceae</taxon>
        <taxon>Lycopodioideae</taxon>
        <taxon>Diphasiastrum</taxon>
    </lineage>
</organism>
<accession>A0ACC2AQC2</accession>
<evidence type="ECO:0000313" key="1">
    <source>
        <dbReference type="EMBL" id="KAJ7519724.1"/>
    </source>
</evidence>
<proteinExistence type="predicted"/>
<comment type="caution">
    <text evidence="1">The sequence shown here is derived from an EMBL/GenBank/DDBJ whole genome shotgun (WGS) entry which is preliminary data.</text>
</comment>